<evidence type="ECO:0000256" key="6">
    <source>
        <dbReference type="SAM" id="Coils"/>
    </source>
</evidence>
<keyword evidence="1" id="KW-0436">Ligase</keyword>
<evidence type="ECO:0000256" key="4">
    <source>
        <dbReference type="ARBA" id="ARBA00022917"/>
    </source>
</evidence>
<dbReference type="GO" id="GO:0005524">
    <property type="term" value="F:ATP binding"/>
    <property type="evidence" value="ECO:0007669"/>
    <property type="project" value="UniProtKB-KW"/>
</dbReference>
<dbReference type="InterPro" id="IPR000738">
    <property type="entry name" value="WHEP-TRS_dom"/>
</dbReference>
<evidence type="ECO:0000259" key="7">
    <source>
        <dbReference type="PROSITE" id="PS51185"/>
    </source>
</evidence>
<evidence type="ECO:0000256" key="2">
    <source>
        <dbReference type="ARBA" id="ARBA00022741"/>
    </source>
</evidence>
<dbReference type="STRING" id="101091.A0A1C7MZ99"/>
<dbReference type="Gene3D" id="1.10.287.10">
    <property type="entry name" value="S15/NS1, RNA-binding"/>
    <property type="match status" value="1"/>
</dbReference>
<evidence type="ECO:0000313" key="8">
    <source>
        <dbReference type="EMBL" id="OBZ82157.1"/>
    </source>
</evidence>
<dbReference type="GO" id="GO:0004812">
    <property type="term" value="F:aminoacyl-tRNA ligase activity"/>
    <property type="evidence" value="ECO:0007669"/>
    <property type="project" value="UniProtKB-KW"/>
</dbReference>
<dbReference type="Pfam" id="PF00458">
    <property type="entry name" value="WHEP-TRS"/>
    <property type="match status" value="1"/>
</dbReference>
<protein>
    <recommendedName>
        <fullName evidence="7">WHEP-TRS domain-containing protein</fullName>
    </recommendedName>
</protein>
<name>A0A1C7MZ99_9FUNG</name>
<dbReference type="Proteomes" id="UP000093000">
    <property type="component" value="Unassembled WGS sequence"/>
</dbReference>
<keyword evidence="6" id="KW-0175">Coiled coil</keyword>
<keyword evidence="2" id="KW-0547">Nucleotide-binding</keyword>
<keyword evidence="4" id="KW-0648">Protein biosynthesis</keyword>
<dbReference type="SMART" id="SM00991">
    <property type="entry name" value="WHEP-TRS"/>
    <property type="match status" value="1"/>
</dbReference>
<comment type="caution">
    <text evidence="8">The sequence shown here is derived from an EMBL/GenBank/DDBJ whole genome shotgun (WGS) entry which is preliminary data.</text>
</comment>
<dbReference type="SUPFAM" id="SSF47060">
    <property type="entry name" value="S15/NS1 RNA-binding domain"/>
    <property type="match status" value="1"/>
</dbReference>
<gene>
    <name evidence="8" type="ORF">A0J61_09790</name>
</gene>
<dbReference type="PROSITE" id="PS51185">
    <property type="entry name" value="WHEP_TRS_2"/>
    <property type="match status" value="1"/>
</dbReference>
<feature type="coiled-coil region" evidence="6">
    <location>
        <begin position="30"/>
        <end position="60"/>
    </location>
</feature>
<keyword evidence="3" id="KW-0067">ATP-binding</keyword>
<accession>A0A1C7MZ99</accession>
<feature type="non-terminal residue" evidence="8">
    <location>
        <position position="70"/>
    </location>
</feature>
<feature type="domain" description="WHEP-TRS" evidence="7">
    <location>
        <begin position="12"/>
        <end position="68"/>
    </location>
</feature>
<reference evidence="8 9" key="1">
    <citation type="submission" date="2016-03" db="EMBL/GenBank/DDBJ databases">
        <title>Choanephora cucurbitarum.</title>
        <authorList>
            <person name="Min B."/>
            <person name="Park H."/>
            <person name="Park J.-H."/>
            <person name="Shin H.-D."/>
            <person name="Choi I.-G."/>
        </authorList>
    </citation>
    <scope>NUCLEOTIDE SEQUENCE [LARGE SCALE GENOMIC DNA]</scope>
    <source>
        <strain evidence="8 9">KUS-F28377</strain>
    </source>
</reference>
<sequence length="70" mass="7843">MSSESKNDQETLRVQLAQSVEQQALKVRQLKTEKAEKAEIDKEVETLLALKKELASLEGANTKDKKKSEA</sequence>
<keyword evidence="5" id="KW-0030">Aminoacyl-tRNA synthetase</keyword>
<proteinExistence type="predicted"/>
<organism evidence="8 9">
    <name type="scientific">Choanephora cucurbitarum</name>
    <dbReference type="NCBI Taxonomy" id="101091"/>
    <lineage>
        <taxon>Eukaryota</taxon>
        <taxon>Fungi</taxon>
        <taxon>Fungi incertae sedis</taxon>
        <taxon>Mucoromycota</taxon>
        <taxon>Mucoromycotina</taxon>
        <taxon>Mucoromycetes</taxon>
        <taxon>Mucorales</taxon>
        <taxon>Mucorineae</taxon>
        <taxon>Choanephoraceae</taxon>
        <taxon>Choanephoroideae</taxon>
        <taxon>Choanephora</taxon>
    </lineage>
</organism>
<evidence type="ECO:0000313" key="9">
    <source>
        <dbReference type="Proteomes" id="UP000093000"/>
    </source>
</evidence>
<evidence type="ECO:0000256" key="5">
    <source>
        <dbReference type="ARBA" id="ARBA00023146"/>
    </source>
</evidence>
<dbReference type="InParanoid" id="A0A1C7MZ99"/>
<dbReference type="InterPro" id="IPR009068">
    <property type="entry name" value="uS15_NS1_RNA-bd_sf"/>
</dbReference>
<evidence type="ECO:0000256" key="1">
    <source>
        <dbReference type="ARBA" id="ARBA00022598"/>
    </source>
</evidence>
<evidence type="ECO:0000256" key="3">
    <source>
        <dbReference type="ARBA" id="ARBA00022840"/>
    </source>
</evidence>
<dbReference type="AlphaFoldDB" id="A0A1C7MZ99"/>
<dbReference type="OrthoDB" id="2273034at2759"/>
<dbReference type="GO" id="GO:0006418">
    <property type="term" value="P:tRNA aminoacylation for protein translation"/>
    <property type="evidence" value="ECO:0007669"/>
    <property type="project" value="InterPro"/>
</dbReference>
<dbReference type="EMBL" id="LUGH01000938">
    <property type="protein sequence ID" value="OBZ82157.1"/>
    <property type="molecule type" value="Genomic_DNA"/>
</dbReference>
<keyword evidence="9" id="KW-1185">Reference proteome</keyword>